<dbReference type="KEGG" id="loa:LOAG_01873"/>
<sequence>MEGMKPAFCGNYFTLEMPIYSIKESKSNGIQFLRKLYFQNYRDMYTHSACNYKCVFGCRRMGYDKRIMTELLIRNISGLHLYQCDSVHSWVFIAVVIVVFIILLILTTFFVRSEMSSIRGTHFQALF</sequence>
<keyword evidence="1" id="KW-0812">Transmembrane</keyword>
<dbReference type="AlphaFoldDB" id="A0A1S0U8G9"/>
<keyword evidence="1" id="KW-0472">Membrane</keyword>
<name>A0A1S0U8G9_LOALO</name>
<protein>
    <submittedName>
        <fullName evidence="2">Uncharacterized protein</fullName>
    </submittedName>
</protein>
<evidence type="ECO:0000256" key="1">
    <source>
        <dbReference type="SAM" id="Phobius"/>
    </source>
</evidence>
<accession>A0A1S0U8G9</accession>
<feature type="transmembrane region" description="Helical" evidence="1">
    <location>
        <begin position="90"/>
        <end position="111"/>
    </location>
</feature>
<gene>
    <name evidence="2" type="ORF">LOAG_01873</name>
</gene>
<organism evidence="2">
    <name type="scientific">Loa loa</name>
    <name type="common">Eye worm</name>
    <name type="synonym">Filaria loa</name>
    <dbReference type="NCBI Taxonomy" id="7209"/>
    <lineage>
        <taxon>Eukaryota</taxon>
        <taxon>Metazoa</taxon>
        <taxon>Ecdysozoa</taxon>
        <taxon>Nematoda</taxon>
        <taxon>Chromadorea</taxon>
        <taxon>Rhabditida</taxon>
        <taxon>Spirurina</taxon>
        <taxon>Spiruromorpha</taxon>
        <taxon>Filarioidea</taxon>
        <taxon>Onchocercidae</taxon>
        <taxon>Loa</taxon>
    </lineage>
</organism>
<dbReference type="InParanoid" id="A0A1S0U8G9"/>
<evidence type="ECO:0000313" key="2">
    <source>
        <dbReference type="EMBL" id="EFO26617.2"/>
    </source>
</evidence>
<dbReference type="OrthoDB" id="5863866at2759"/>
<keyword evidence="1" id="KW-1133">Transmembrane helix</keyword>
<dbReference type="EMBL" id="JH712074">
    <property type="protein sequence ID" value="EFO26617.2"/>
    <property type="molecule type" value="Genomic_DNA"/>
</dbReference>
<proteinExistence type="predicted"/>
<reference evidence="2" key="1">
    <citation type="submission" date="2012-04" db="EMBL/GenBank/DDBJ databases">
        <title>The Genome Sequence of Loa loa.</title>
        <authorList>
            <consortium name="The Broad Institute Genome Sequencing Platform"/>
            <consortium name="Broad Institute Genome Sequencing Center for Infectious Disease"/>
            <person name="Nutman T.B."/>
            <person name="Fink D.L."/>
            <person name="Russ C."/>
            <person name="Young S."/>
            <person name="Zeng Q."/>
            <person name="Gargeya S."/>
            <person name="Alvarado L."/>
            <person name="Berlin A."/>
            <person name="Chapman S.B."/>
            <person name="Chen Z."/>
            <person name="Freedman E."/>
            <person name="Gellesch M."/>
            <person name="Goldberg J."/>
            <person name="Griggs A."/>
            <person name="Gujja S."/>
            <person name="Heilman E.R."/>
            <person name="Heiman D."/>
            <person name="Howarth C."/>
            <person name="Mehta T."/>
            <person name="Neiman D."/>
            <person name="Pearson M."/>
            <person name="Roberts A."/>
            <person name="Saif S."/>
            <person name="Shea T."/>
            <person name="Shenoy N."/>
            <person name="Sisk P."/>
            <person name="Stolte C."/>
            <person name="Sykes S."/>
            <person name="White J."/>
            <person name="Yandava C."/>
            <person name="Haas B."/>
            <person name="Henn M.R."/>
            <person name="Nusbaum C."/>
            <person name="Birren B."/>
        </authorList>
    </citation>
    <scope>NUCLEOTIDE SEQUENCE [LARGE SCALE GENOMIC DNA]</scope>
</reference>
<dbReference type="RefSeq" id="XP_020303719.1">
    <property type="nucleotide sequence ID" value="XM_020445875.1"/>
</dbReference>
<dbReference type="CTD" id="9939250"/>
<dbReference type="GeneID" id="9939250"/>
<dbReference type="OMA" id="HSWVFIA"/>